<dbReference type="PANTHER" id="PTHR44942">
    <property type="entry name" value="METHYLTRANSF_11 DOMAIN-CONTAINING PROTEIN"/>
    <property type="match status" value="1"/>
</dbReference>
<dbReference type="AlphaFoldDB" id="A0A9W9FTV5"/>
<dbReference type="SUPFAM" id="SSF53335">
    <property type="entry name" value="S-adenosyl-L-methionine-dependent methyltransferases"/>
    <property type="match status" value="1"/>
</dbReference>
<accession>A0A9W9FTV5</accession>
<dbReference type="OrthoDB" id="10027013at2759"/>
<dbReference type="Pfam" id="PF08241">
    <property type="entry name" value="Methyltransf_11"/>
    <property type="match status" value="1"/>
</dbReference>
<name>A0A9W9FTV5_9EURO</name>
<feature type="domain" description="Methyltransferase type 11" evidence="1">
    <location>
        <begin position="58"/>
        <end position="157"/>
    </location>
</feature>
<dbReference type="InterPro" id="IPR013216">
    <property type="entry name" value="Methyltransf_11"/>
</dbReference>
<evidence type="ECO:0000313" key="2">
    <source>
        <dbReference type="EMBL" id="KAJ5106283.1"/>
    </source>
</evidence>
<comment type="caution">
    <text evidence="2">The sequence shown here is derived from an EMBL/GenBank/DDBJ whole genome shotgun (WGS) entry which is preliminary data.</text>
</comment>
<gene>
    <name evidence="2" type="ORF">N7456_002958</name>
</gene>
<evidence type="ECO:0000313" key="3">
    <source>
        <dbReference type="Proteomes" id="UP001149165"/>
    </source>
</evidence>
<dbReference type="CDD" id="cd02440">
    <property type="entry name" value="AdoMet_MTases"/>
    <property type="match status" value="1"/>
</dbReference>
<dbReference type="GO" id="GO:0008757">
    <property type="term" value="F:S-adenosylmethionine-dependent methyltransferase activity"/>
    <property type="evidence" value="ECO:0007669"/>
    <property type="project" value="InterPro"/>
</dbReference>
<proteinExistence type="predicted"/>
<organism evidence="2 3">
    <name type="scientific">Penicillium angulare</name>
    <dbReference type="NCBI Taxonomy" id="116970"/>
    <lineage>
        <taxon>Eukaryota</taxon>
        <taxon>Fungi</taxon>
        <taxon>Dikarya</taxon>
        <taxon>Ascomycota</taxon>
        <taxon>Pezizomycotina</taxon>
        <taxon>Eurotiomycetes</taxon>
        <taxon>Eurotiomycetidae</taxon>
        <taxon>Eurotiales</taxon>
        <taxon>Aspergillaceae</taxon>
        <taxon>Penicillium</taxon>
    </lineage>
</organism>
<dbReference type="Proteomes" id="UP001149165">
    <property type="component" value="Unassembled WGS sequence"/>
</dbReference>
<protein>
    <recommendedName>
        <fullName evidence="1">Methyltransferase type 11 domain-containing protein</fullName>
    </recommendedName>
</protein>
<dbReference type="InterPro" id="IPR029063">
    <property type="entry name" value="SAM-dependent_MTases_sf"/>
</dbReference>
<dbReference type="InterPro" id="IPR051052">
    <property type="entry name" value="Diverse_substrate_MTase"/>
</dbReference>
<reference evidence="2" key="1">
    <citation type="submission" date="2022-11" db="EMBL/GenBank/DDBJ databases">
        <authorList>
            <person name="Petersen C."/>
        </authorList>
    </citation>
    <scope>NUCLEOTIDE SEQUENCE</scope>
    <source>
        <strain evidence="2">IBT 30069</strain>
    </source>
</reference>
<keyword evidence="3" id="KW-1185">Reference proteome</keyword>
<dbReference type="EMBL" id="JAPQKH010000003">
    <property type="protein sequence ID" value="KAJ5106283.1"/>
    <property type="molecule type" value="Genomic_DNA"/>
</dbReference>
<sequence length="312" mass="34424">MSSTAPITPHVQEKTFSAYSEAQGETYSKFRPEYHPDLYETIVNHHTSTGGAFDTLIDLGCGPGTATHALAPKFTQVFGLDPSPGMISAARAQSANKPTDNVRFEVSTAEDMGRNLSPPIEENSVDLITSANAVHWFDMPKFWAAAARILKPKGTVALWTPGRPLLSSSTPNSDKIEAAIAEWEKEYLAPFHEPGNIIVRNGYVDLVLPWMVDEPVTAFEEASFFRKNWGAGEEFFAVRPVVGMEQLEKMIAVGSPVTRWREANPDTMGTEKDVVRIIRRRVEALLHEAGVEKGKEVIRGSSRGVLLMIKKN</sequence>
<reference evidence="2" key="2">
    <citation type="journal article" date="2023" name="IMA Fungus">
        <title>Comparative genomic study of the Penicillium genus elucidates a diverse pangenome and 15 lateral gene transfer events.</title>
        <authorList>
            <person name="Petersen C."/>
            <person name="Sorensen T."/>
            <person name="Nielsen M.R."/>
            <person name="Sondergaard T.E."/>
            <person name="Sorensen J.L."/>
            <person name="Fitzpatrick D.A."/>
            <person name="Frisvad J.C."/>
            <person name="Nielsen K.L."/>
        </authorList>
    </citation>
    <scope>NUCLEOTIDE SEQUENCE</scope>
    <source>
        <strain evidence="2">IBT 30069</strain>
    </source>
</reference>
<dbReference type="PANTHER" id="PTHR44942:SF10">
    <property type="entry name" value="METHYLTRANSFERASE TYPE 11 DOMAIN-CONTAINING PROTEIN"/>
    <property type="match status" value="1"/>
</dbReference>
<evidence type="ECO:0000259" key="1">
    <source>
        <dbReference type="Pfam" id="PF08241"/>
    </source>
</evidence>
<dbReference type="Gene3D" id="3.40.50.150">
    <property type="entry name" value="Vaccinia Virus protein VP39"/>
    <property type="match status" value="1"/>
</dbReference>